<reference evidence="2 3" key="1">
    <citation type="submission" date="2020-04" db="EMBL/GenBank/DDBJ databases">
        <authorList>
            <person name="Wallbank WR R."/>
            <person name="Pardo Diaz C."/>
            <person name="Kozak K."/>
            <person name="Martin S."/>
            <person name="Jiggins C."/>
            <person name="Moest M."/>
            <person name="Warren A I."/>
            <person name="Byers J.R.P. K."/>
            <person name="Montejo-Kovacevich G."/>
            <person name="Yen C E."/>
        </authorList>
    </citation>
    <scope>NUCLEOTIDE SEQUENCE [LARGE SCALE GENOMIC DNA]</scope>
</reference>
<keyword evidence="1" id="KW-0175">Coiled coil</keyword>
<dbReference type="AlphaFoldDB" id="A0A8S1ATM6"/>
<evidence type="ECO:0000313" key="3">
    <source>
        <dbReference type="Proteomes" id="UP000494256"/>
    </source>
</evidence>
<comment type="caution">
    <text evidence="2">The sequence shown here is derived from an EMBL/GenBank/DDBJ whole genome shotgun (WGS) entry which is preliminary data.</text>
</comment>
<dbReference type="EMBL" id="CADEBD010000339">
    <property type="protein sequence ID" value="CAB3248390.1"/>
    <property type="molecule type" value="Genomic_DNA"/>
</dbReference>
<gene>
    <name evidence="2" type="ORF">APLA_LOCUS12356</name>
</gene>
<evidence type="ECO:0000256" key="1">
    <source>
        <dbReference type="SAM" id="Coils"/>
    </source>
</evidence>
<proteinExistence type="predicted"/>
<accession>A0A8S1ATM6</accession>
<evidence type="ECO:0000313" key="2">
    <source>
        <dbReference type="EMBL" id="CAB3248390.1"/>
    </source>
</evidence>
<organism evidence="2 3">
    <name type="scientific">Arctia plantaginis</name>
    <name type="common">Wood tiger moth</name>
    <name type="synonym">Phalaena plantaginis</name>
    <dbReference type="NCBI Taxonomy" id="874455"/>
    <lineage>
        <taxon>Eukaryota</taxon>
        <taxon>Metazoa</taxon>
        <taxon>Ecdysozoa</taxon>
        <taxon>Arthropoda</taxon>
        <taxon>Hexapoda</taxon>
        <taxon>Insecta</taxon>
        <taxon>Pterygota</taxon>
        <taxon>Neoptera</taxon>
        <taxon>Endopterygota</taxon>
        <taxon>Lepidoptera</taxon>
        <taxon>Glossata</taxon>
        <taxon>Ditrysia</taxon>
        <taxon>Noctuoidea</taxon>
        <taxon>Erebidae</taxon>
        <taxon>Arctiinae</taxon>
        <taxon>Arctia</taxon>
    </lineage>
</organism>
<dbReference type="Proteomes" id="UP000494256">
    <property type="component" value="Unassembled WGS sequence"/>
</dbReference>
<name>A0A8S1ATM6_ARCPL</name>
<sequence>MTSFEGMLNKQYEHIQKLQQDYNAMKTEISDIKQSIDNLQHKQSNLLSNLSTCVDKFETGRRNNLEISGIPLTSKNENLFNILHRIGVKVGFSLTATDIDYIHRVWRFSSKETLRGGEESSASQLEPVKTSTIPNIIVRFTQRKRKCELLAAG</sequence>
<protein>
    <submittedName>
        <fullName evidence="2">Uncharacterized protein</fullName>
    </submittedName>
</protein>
<feature type="coiled-coil region" evidence="1">
    <location>
        <begin position="8"/>
        <end position="42"/>
    </location>
</feature>